<feature type="compositionally biased region" description="Basic residues" evidence="4">
    <location>
        <begin position="417"/>
        <end position="426"/>
    </location>
</feature>
<dbReference type="GO" id="GO:0045910">
    <property type="term" value="P:negative regulation of DNA recombination"/>
    <property type="evidence" value="ECO:0007669"/>
    <property type="project" value="TreeGrafter"/>
</dbReference>
<evidence type="ECO:0000313" key="6">
    <source>
        <dbReference type="EMBL" id="KAK1404350.1"/>
    </source>
</evidence>
<dbReference type="InterPro" id="IPR017956">
    <property type="entry name" value="AT_hook_DNA-bd_motif"/>
</dbReference>
<dbReference type="InterPro" id="IPR036388">
    <property type="entry name" value="WH-like_DNA-bd_sf"/>
</dbReference>
<dbReference type="InterPro" id="IPR036390">
    <property type="entry name" value="WH_DNA-bd_sf"/>
</dbReference>
<evidence type="ECO:0000256" key="3">
    <source>
        <dbReference type="ARBA" id="ARBA00023242"/>
    </source>
</evidence>
<evidence type="ECO:0000256" key="1">
    <source>
        <dbReference type="ARBA" id="ARBA00004123"/>
    </source>
</evidence>
<evidence type="ECO:0000256" key="4">
    <source>
        <dbReference type="SAM" id="MobiDB-lite"/>
    </source>
</evidence>
<accession>A0AAD8JLV1</accession>
<keyword evidence="7" id="KW-1185">Reference proteome</keyword>
<comment type="subcellular location">
    <subcellularLocation>
        <location evidence="1">Nucleus</location>
    </subcellularLocation>
</comment>
<keyword evidence="3" id="KW-0539">Nucleus</keyword>
<organism evidence="6 7">
    <name type="scientific">Heracleum sosnowskyi</name>
    <dbReference type="NCBI Taxonomy" id="360622"/>
    <lineage>
        <taxon>Eukaryota</taxon>
        <taxon>Viridiplantae</taxon>
        <taxon>Streptophyta</taxon>
        <taxon>Embryophyta</taxon>
        <taxon>Tracheophyta</taxon>
        <taxon>Spermatophyta</taxon>
        <taxon>Magnoliopsida</taxon>
        <taxon>eudicotyledons</taxon>
        <taxon>Gunneridae</taxon>
        <taxon>Pentapetalae</taxon>
        <taxon>asterids</taxon>
        <taxon>campanulids</taxon>
        <taxon>Apiales</taxon>
        <taxon>Apiaceae</taxon>
        <taxon>Apioideae</taxon>
        <taxon>apioid superclade</taxon>
        <taxon>Tordylieae</taxon>
        <taxon>Tordyliinae</taxon>
        <taxon>Heracleum</taxon>
    </lineage>
</organism>
<feature type="region of interest" description="Disordered" evidence="4">
    <location>
        <begin position="383"/>
        <end position="426"/>
    </location>
</feature>
<dbReference type="GO" id="GO:0005730">
    <property type="term" value="C:nucleolus"/>
    <property type="evidence" value="ECO:0007669"/>
    <property type="project" value="TreeGrafter"/>
</dbReference>
<dbReference type="SMART" id="SM00526">
    <property type="entry name" value="H15"/>
    <property type="match status" value="1"/>
</dbReference>
<dbReference type="SUPFAM" id="SSF46785">
    <property type="entry name" value="Winged helix' DNA-binding domain"/>
    <property type="match status" value="1"/>
</dbReference>
<dbReference type="GO" id="GO:0031492">
    <property type="term" value="F:nucleosomal DNA binding"/>
    <property type="evidence" value="ECO:0007669"/>
    <property type="project" value="TreeGrafter"/>
</dbReference>
<keyword evidence="2" id="KW-0238">DNA-binding</keyword>
<dbReference type="PRINTS" id="PR00929">
    <property type="entry name" value="ATHOOK"/>
</dbReference>
<dbReference type="GO" id="GO:0030261">
    <property type="term" value="P:chromosome condensation"/>
    <property type="evidence" value="ECO:0007669"/>
    <property type="project" value="TreeGrafter"/>
</dbReference>
<feature type="compositionally biased region" description="Polar residues" evidence="4">
    <location>
        <begin position="140"/>
        <end position="150"/>
    </location>
</feature>
<protein>
    <recommendedName>
        <fullName evidence="5">H15 domain-containing protein</fullName>
    </recommendedName>
</protein>
<feature type="region of interest" description="Disordered" evidence="4">
    <location>
        <begin position="1"/>
        <end position="38"/>
    </location>
</feature>
<reference evidence="6" key="2">
    <citation type="submission" date="2023-05" db="EMBL/GenBank/DDBJ databases">
        <authorList>
            <person name="Schelkunov M.I."/>
        </authorList>
    </citation>
    <scope>NUCLEOTIDE SEQUENCE</scope>
    <source>
        <strain evidence="6">Hsosn_3</strain>
        <tissue evidence="6">Leaf</tissue>
    </source>
</reference>
<dbReference type="SMART" id="SM00384">
    <property type="entry name" value="AT_hook"/>
    <property type="match status" value="4"/>
</dbReference>
<dbReference type="EMBL" id="JAUIZM010000001">
    <property type="protein sequence ID" value="KAK1404350.1"/>
    <property type="molecule type" value="Genomic_DNA"/>
</dbReference>
<evidence type="ECO:0000259" key="5">
    <source>
        <dbReference type="PROSITE" id="PS51504"/>
    </source>
</evidence>
<feature type="region of interest" description="Disordered" evidence="4">
    <location>
        <begin position="113"/>
        <end position="190"/>
    </location>
</feature>
<dbReference type="Gene3D" id="1.10.10.10">
    <property type="entry name" value="Winged helix-like DNA-binding domain superfamily/Winged helix DNA-binding domain"/>
    <property type="match status" value="1"/>
</dbReference>
<evidence type="ECO:0000313" key="7">
    <source>
        <dbReference type="Proteomes" id="UP001237642"/>
    </source>
</evidence>
<reference evidence="6" key="1">
    <citation type="submission" date="2023-02" db="EMBL/GenBank/DDBJ databases">
        <title>Genome of toxic invasive species Heracleum sosnowskyi carries increased number of genes despite the absence of recent whole-genome duplications.</title>
        <authorList>
            <person name="Schelkunov M."/>
            <person name="Shtratnikova V."/>
            <person name="Makarenko M."/>
            <person name="Klepikova A."/>
            <person name="Omelchenko D."/>
            <person name="Novikova G."/>
            <person name="Obukhova E."/>
            <person name="Bogdanov V."/>
            <person name="Penin A."/>
            <person name="Logacheva M."/>
        </authorList>
    </citation>
    <scope>NUCLEOTIDE SEQUENCE</scope>
    <source>
        <strain evidence="6">Hsosn_3</strain>
        <tissue evidence="6">Leaf</tissue>
    </source>
</reference>
<feature type="domain" description="H15" evidence="5">
    <location>
        <begin position="42"/>
        <end position="112"/>
    </location>
</feature>
<dbReference type="InterPro" id="IPR005818">
    <property type="entry name" value="Histone_H1/H5_H15"/>
</dbReference>
<sequence>MEYSASDPPPLSFAPPSNYPSPPFSFSQPAANLPTHPQLQLNHPPYEEMIRRAVMALNEKEGSSRQKISRYIENEFHVPKSTLHEFELTQHLRQMKNFGQLVLVRHSYMLPLAPPPQPQTHSSPRPSVGPFVPPAVQPSVGPSLQPSLGPSVQPYIGPSVAPSPISDGHKRKPGRPPKLQPVVVSPTPTPSPPVGFAAFSPKQSGVPTTSLFGGLAPASYQFSSGPSVSAMGLVTGSSNYASTLVPVSSPANGVPTMTIASGPVTIVPSVGPVSNVSLSSPVPVNNVHAIVGGHMANLPGLVGVSVNNVPTTSPVSGPGSYSGPVFDPVALVKVGTSEQINESAGVVGTGLGSSAGPLVISAANDPADGSLLVVPTGPDLIAPDGPSTVLGKRGRGRPPKINGGIKKLWGKPGSYGRRGRRGRPKKVTVPVSTISLRPRGRPRKNTFGAVVADTIGAIVAVDGANGGGGAFPVANIPLELPDRSFGHPNKDVPDAASLTSEIHLMAYQGLKAKIEHLHARIKSAVSVIRPRLNETEVRALGALQDLEDLTNMDILSVPVNAQSAPAYVQSAPVDDLNPLVNVQGAPVADLNAPVNVQDAATENIPGAPSTAEDAHLTLQGTPSDAETAQLTFQSSAVPVQGQQEPPLQS</sequence>
<dbReference type="GO" id="GO:0000786">
    <property type="term" value="C:nucleosome"/>
    <property type="evidence" value="ECO:0007669"/>
    <property type="project" value="InterPro"/>
</dbReference>
<dbReference type="Proteomes" id="UP001237642">
    <property type="component" value="Unassembled WGS sequence"/>
</dbReference>
<name>A0AAD8JLV1_9APIA</name>
<dbReference type="Pfam" id="PF00538">
    <property type="entry name" value="Linker_histone"/>
    <property type="match status" value="1"/>
</dbReference>
<feature type="compositionally biased region" description="Pro residues" evidence="4">
    <location>
        <begin position="7"/>
        <end position="23"/>
    </location>
</feature>
<dbReference type="PROSITE" id="PS51504">
    <property type="entry name" value="H15"/>
    <property type="match status" value="1"/>
</dbReference>
<dbReference type="GO" id="GO:0003690">
    <property type="term" value="F:double-stranded DNA binding"/>
    <property type="evidence" value="ECO:0007669"/>
    <property type="project" value="TreeGrafter"/>
</dbReference>
<dbReference type="PANTHER" id="PTHR11467:SF29">
    <property type="entry name" value="OS03G0711600 PROTEIN"/>
    <property type="match status" value="1"/>
</dbReference>
<comment type="caution">
    <text evidence="6">The sequence shown here is derived from an EMBL/GenBank/DDBJ whole genome shotgun (WGS) entry which is preliminary data.</text>
</comment>
<dbReference type="GO" id="GO:0006334">
    <property type="term" value="P:nucleosome assembly"/>
    <property type="evidence" value="ECO:0007669"/>
    <property type="project" value="InterPro"/>
</dbReference>
<gene>
    <name evidence="6" type="ORF">POM88_003955</name>
</gene>
<proteinExistence type="predicted"/>
<evidence type="ECO:0000256" key="2">
    <source>
        <dbReference type="ARBA" id="ARBA00023125"/>
    </source>
</evidence>
<dbReference type="AlphaFoldDB" id="A0AAD8JLV1"/>
<dbReference type="PANTHER" id="PTHR11467">
    <property type="entry name" value="HISTONE H1"/>
    <property type="match status" value="1"/>
</dbReference>